<name>A0AB35YWK9_9FLAO</name>
<proteinExistence type="predicted"/>
<evidence type="ECO:0000256" key="1">
    <source>
        <dbReference type="ARBA" id="ARBA00034923"/>
    </source>
</evidence>
<dbReference type="Proteomes" id="UP001388259">
    <property type="component" value="Unassembled WGS sequence"/>
</dbReference>
<dbReference type="InterPro" id="IPR027351">
    <property type="entry name" value="(+)RNA_virus_helicase_core_dom"/>
</dbReference>
<dbReference type="Pfam" id="PF13538">
    <property type="entry name" value="UvrD_C_2"/>
    <property type="match status" value="1"/>
</dbReference>
<dbReference type="InterPro" id="IPR027785">
    <property type="entry name" value="UvrD-like_helicase_C"/>
</dbReference>
<dbReference type="Pfam" id="PF01443">
    <property type="entry name" value="Viral_helicase1"/>
    <property type="match status" value="1"/>
</dbReference>
<sequence length="350" mass="40245">MAKEAWYINESELDDYQTPIIQKKMSSSFVVKGCAGSGKTVLALWKAREIDDAELGSYYVVVYTKALRQFINDGVDEVGLEQSRVMHHYRWKNNGERTADYIIVDEVQDFTKDELTELQNSAKKAFILFGDSAQQIYKGLKQNLMTMEQIAYHTNLPMEQLVLNHRLPKKIARIAEYVNSTGDSLVSRCTKEGANKPFLVKASNWSQQLDFIMDTIDERGYTDVGILLPDNKMVKAADEYYKDKEFRVEAKYDISWPDNTKFTLNFHSENPKILTYHSAKGLQFEAVFIPECSGYNITKRDENPLYVALTRTYQDLFVLHSDPLTDLLSGIPKSLFEVVDLDEEEEDLPF</sequence>
<organism evidence="4 6">
    <name type="scientific">Aequorivita flava</name>
    <dbReference type="NCBI Taxonomy" id="3114371"/>
    <lineage>
        <taxon>Bacteria</taxon>
        <taxon>Pseudomonadati</taxon>
        <taxon>Bacteroidota</taxon>
        <taxon>Flavobacteriia</taxon>
        <taxon>Flavobacteriales</taxon>
        <taxon>Flavobacteriaceae</taxon>
        <taxon>Aequorivita</taxon>
    </lineage>
</organism>
<reference evidence="4 7" key="1">
    <citation type="submission" date="2024-01" db="EMBL/GenBank/DDBJ databases">
        <title>Aequorivita flavus sp. nov., isolated from deep-sea sediment.</title>
        <authorList>
            <person name="Chen X."/>
        </authorList>
    </citation>
    <scope>NUCLEOTIDE SEQUENCE</scope>
    <source>
        <strain evidence="4">MCCC 1A16923</strain>
        <strain evidence="5 7">MCCC 1A16935</strain>
    </source>
</reference>
<dbReference type="GO" id="GO:0000725">
    <property type="term" value="P:recombinational repair"/>
    <property type="evidence" value="ECO:0007669"/>
    <property type="project" value="TreeGrafter"/>
</dbReference>
<dbReference type="Proteomes" id="UP001390963">
    <property type="component" value="Unassembled WGS sequence"/>
</dbReference>
<protein>
    <recommendedName>
        <fullName evidence="1">DNA 3'-5' helicase II</fullName>
    </recommendedName>
</protein>
<feature type="domain" description="UvrD-like helicase C-terminal" evidence="3">
    <location>
        <begin position="273"/>
        <end position="318"/>
    </location>
</feature>
<evidence type="ECO:0000313" key="4">
    <source>
        <dbReference type="EMBL" id="MEM0519590.1"/>
    </source>
</evidence>
<dbReference type="InterPro" id="IPR000212">
    <property type="entry name" value="DNA_helicase_UvrD/REP"/>
</dbReference>
<dbReference type="RefSeq" id="WP_342688019.1">
    <property type="nucleotide sequence ID" value="NZ_JAZBJM010000016.1"/>
</dbReference>
<comment type="caution">
    <text evidence="4">The sequence shown here is derived from an EMBL/GenBank/DDBJ whole genome shotgun (WGS) entry which is preliminary data.</text>
</comment>
<evidence type="ECO:0000259" key="2">
    <source>
        <dbReference type="Pfam" id="PF01443"/>
    </source>
</evidence>
<dbReference type="SUPFAM" id="SSF52540">
    <property type="entry name" value="P-loop containing nucleoside triphosphate hydrolases"/>
    <property type="match status" value="1"/>
</dbReference>
<evidence type="ECO:0000313" key="6">
    <source>
        <dbReference type="Proteomes" id="UP001388259"/>
    </source>
</evidence>
<evidence type="ECO:0000259" key="3">
    <source>
        <dbReference type="Pfam" id="PF13538"/>
    </source>
</evidence>
<dbReference type="InterPro" id="IPR027417">
    <property type="entry name" value="P-loop_NTPase"/>
</dbReference>
<dbReference type="GO" id="GO:0003677">
    <property type="term" value="F:DNA binding"/>
    <property type="evidence" value="ECO:0007669"/>
    <property type="project" value="InterPro"/>
</dbReference>
<keyword evidence="4" id="KW-0547">Nucleotide-binding</keyword>
<keyword evidence="7" id="KW-1185">Reference proteome</keyword>
<accession>A0AB35YWK9</accession>
<dbReference type="PANTHER" id="PTHR11070:SF2">
    <property type="entry name" value="ATP-DEPENDENT DNA HELICASE SRS2"/>
    <property type="match status" value="1"/>
</dbReference>
<gene>
    <name evidence="5" type="ORF">VZD24_14600</name>
    <name evidence="4" type="ORF">VZD85_14605</name>
</gene>
<evidence type="ECO:0000313" key="5">
    <source>
        <dbReference type="EMBL" id="MEM0574752.1"/>
    </source>
</evidence>
<dbReference type="Gene3D" id="3.40.50.300">
    <property type="entry name" value="P-loop containing nucleotide triphosphate hydrolases"/>
    <property type="match status" value="2"/>
</dbReference>
<dbReference type="EMBL" id="JAZBJM010000016">
    <property type="protein sequence ID" value="MEM0519590.1"/>
    <property type="molecule type" value="Genomic_DNA"/>
</dbReference>
<dbReference type="GO" id="GO:0005524">
    <property type="term" value="F:ATP binding"/>
    <property type="evidence" value="ECO:0007669"/>
    <property type="project" value="UniProtKB-KW"/>
</dbReference>
<evidence type="ECO:0000313" key="7">
    <source>
        <dbReference type="Proteomes" id="UP001390963"/>
    </source>
</evidence>
<keyword evidence="4" id="KW-0067">ATP-binding</keyword>
<feature type="domain" description="(+)RNA virus helicase C-terminal" evidence="2">
    <location>
        <begin position="30"/>
        <end position="140"/>
    </location>
</feature>
<dbReference type="PANTHER" id="PTHR11070">
    <property type="entry name" value="UVRD / RECB / PCRA DNA HELICASE FAMILY MEMBER"/>
    <property type="match status" value="1"/>
</dbReference>
<dbReference type="EMBL" id="JBANCF010000018">
    <property type="protein sequence ID" value="MEM0574752.1"/>
    <property type="molecule type" value="Genomic_DNA"/>
</dbReference>
<dbReference type="AlphaFoldDB" id="A0AB35YWK9"/>
<dbReference type="GO" id="GO:0005829">
    <property type="term" value="C:cytosol"/>
    <property type="evidence" value="ECO:0007669"/>
    <property type="project" value="TreeGrafter"/>
</dbReference>
<dbReference type="GO" id="GO:0043138">
    <property type="term" value="F:3'-5' DNA helicase activity"/>
    <property type="evidence" value="ECO:0007669"/>
    <property type="project" value="TreeGrafter"/>
</dbReference>